<evidence type="ECO:0000256" key="5">
    <source>
        <dbReference type="RuleBase" id="RU367124"/>
    </source>
</evidence>
<comment type="similarity">
    <text evidence="2 5">Belongs to the RxLR effector family.</text>
</comment>
<organism evidence="7 10">
    <name type="scientific">Phytophthora cactorum</name>
    <dbReference type="NCBI Taxonomy" id="29920"/>
    <lineage>
        <taxon>Eukaryota</taxon>
        <taxon>Sar</taxon>
        <taxon>Stramenopiles</taxon>
        <taxon>Oomycota</taxon>
        <taxon>Peronosporomycetes</taxon>
        <taxon>Peronosporales</taxon>
        <taxon>Peronosporaceae</taxon>
        <taxon>Phytophthora</taxon>
    </lineage>
</organism>
<dbReference type="EMBL" id="RCMV01000623">
    <property type="protein sequence ID" value="KAG3214619.1"/>
    <property type="molecule type" value="Genomic_DNA"/>
</dbReference>
<evidence type="ECO:0000256" key="3">
    <source>
        <dbReference type="ARBA" id="ARBA00022525"/>
    </source>
</evidence>
<accession>A0A329R8K1</accession>
<evidence type="ECO:0000313" key="8">
    <source>
        <dbReference type="EMBL" id="RAW22030.1"/>
    </source>
</evidence>
<comment type="caution">
    <text evidence="7">The sequence shown here is derived from an EMBL/GenBank/DDBJ whole genome shotgun (WGS) entry which is preliminary data.</text>
</comment>
<evidence type="ECO:0000256" key="4">
    <source>
        <dbReference type="ARBA" id="ARBA00022729"/>
    </source>
</evidence>
<dbReference type="VEuPathDB" id="FungiDB:PC110_g22623"/>
<dbReference type="VEuPathDB" id="FungiDB:PC110_g21528"/>
<dbReference type="OrthoDB" id="117626at2759"/>
<keyword evidence="10" id="KW-1185">Reference proteome</keyword>
<dbReference type="EMBL" id="MJFZ01001106">
    <property type="protein sequence ID" value="RAW23219.1"/>
    <property type="molecule type" value="Genomic_DNA"/>
</dbReference>
<name>A0A329R8K1_9STRA</name>
<comment type="subcellular location">
    <subcellularLocation>
        <location evidence="1 5">Secreted</location>
    </subcellularLocation>
</comment>
<gene>
    <name evidence="9" type="ORF">PC110_g20350</name>
    <name evidence="8" type="ORF">PC110_g21528</name>
    <name evidence="7" type="ORF">PC110_g22623</name>
    <name evidence="6" type="ORF">PC129_g14472</name>
</gene>
<proteinExistence type="inferred from homology"/>
<dbReference type="EMBL" id="MJFZ01001456">
    <property type="protein sequence ID" value="RAW22030.1"/>
    <property type="molecule type" value="Genomic_DNA"/>
</dbReference>
<dbReference type="Pfam" id="PF16810">
    <property type="entry name" value="RXLR"/>
    <property type="match status" value="1"/>
</dbReference>
<dbReference type="Proteomes" id="UP000251314">
    <property type="component" value="Unassembled WGS sequence"/>
</dbReference>
<reference evidence="7 10" key="1">
    <citation type="submission" date="2018-01" db="EMBL/GenBank/DDBJ databases">
        <title>Draft genome of the strawberry crown rot pathogen Phytophthora cactorum.</title>
        <authorList>
            <person name="Armitage A.D."/>
            <person name="Lysoe E."/>
            <person name="Nellist C.F."/>
            <person name="Harrison R.J."/>
            <person name="Brurberg M.B."/>
        </authorList>
    </citation>
    <scope>NUCLEOTIDE SEQUENCE [LARGE SCALE GENOMIC DNA]</scope>
    <source>
        <strain evidence="7 10">10300</strain>
    </source>
</reference>
<sequence>MLHVLQEATRAAMRLVDCVNLLVVLAFLVLTSCDATFAVANTDQTRAAEVAPVDALYSTRGVLDDHKRYLRSDTTTDEAGKNSANDEEREIIPASLHIALKRLVTKDDTIYTHGRGDGGEKEWWVTVLKKYRKVKDKFDEYFRKPFWYFRFTVWMANRRTPAIMYERLNVISTTGIGDKNYRVYINYLRFYEHFKGPTYNPILDFGPKVKID</sequence>
<dbReference type="Proteomes" id="UP000760860">
    <property type="component" value="Unassembled WGS sequence"/>
</dbReference>
<evidence type="ECO:0000256" key="1">
    <source>
        <dbReference type="ARBA" id="ARBA00004613"/>
    </source>
</evidence>
<evidence type="ECO:0000313" key="9">
    <source>
        <dbReference type="EMBL" id="RAW23219.1"/>
    </source>
</evidence>
<evidence type="ECO:0000313" key="10">
    <source>
        <dbReference type="Proteomes" id="UP000251314"/>
    </source>
</evidence>
<evidence type="ECO:0000313" key="7">
    <source>
        <dbReference type="EMBL" id="RAW20934.1"/>
    </source>
</evidence>
<dbReference type="EMBL" id="MJFZ01002211">
    <property type="protein sequence ID" value="RAW20934.1"/>
    <property type="molecule type" value="Genomic_DNA"/>
</dbReference>
<comment type="function">
    <text evidence="5">Effector that suppresses plant defense responses during pathogen infection.</text>
</comment>
<reference evidence="6" key="2">
    <citation type="submission" date="2018-05" db="EMBL/GenBank/DDBJ databases">
        <title>Effector identification in a new, highly contiguous assembly of the strawberry crown rot pathogen Phytophthora cactorum.</title>
        <authorList>
            <person name="Armitage A.D."/>
            <person name="Nellist C.F."/>
            <person name="Bates H."/>
            <person name="Vickerstaff R.J."/>
            <person name="Harrison R.J."/>
        </authorList>
    </citation>
    <scope>NUCLEOTIDE SEQUENCE</scope>
    <source>
        <strain evidence="6">P421</strain>
    </source>
</reference>
<keyword evidence="4" id="KW-0732">Signal</keyword>
<evidence type="ECO:0000256" key="2">
    <source>
        <dbReference type="ARBA" id="ARBA00010400"/>
    </source>
</evidence>
<dbReference type="AlphaFoldDB" id="A0A329R8K1"/>
<evidence type="ECO:0000313" key="6">
    <source>
        <dbReference type="EMBL" id="KAG3214619.1"/>
    </source>
</evidence>
<dbReference type="InterPro" id="IPR031825">
    <property type="entry name" value="RXLR"/>
</dbReference>
<comment type="domain">
    <text evidence="5">The RxLR-dEER motif acts to carry the protein into the host cell cytoplasm through binding to cell surface phosphatidylinositol-3-phosphate.</text>
</comment>
<dbReference type="VEuPathDB" id="FungiDB:PC110_g20350"/>
<protein>
    <recommendedName>
        <fullName evidence="5">RxLR effector protein</fullName>
    </recommendedName>
</protein>
<keyword evidence="3 5" id="KW-0964">Secreted</keyword>